<evidence type="ECO:0000313" key="2">
    <source>
        <dbReference type="EMBL" id="CAJ0807291.1"/>
    </source>
</evidence>
<organism evidence="1 3">
    <name type="scientific">Ralstonia thomasii</name>
    <dbReference type="NCBI Taxonomy" id="3058596"/>
    <lineage>
        <taxon>Bacteria</taxon>
        <taxon>Pseudomonadati</taxon>
        <taxon>Pseudomonadota</taxon>
        <taxon>Betaproteobacteria</taxon>
        <taxon>Burkholderiales</taxon>
        <taxon>Burkholderiaceae</taxon>
        <taxon>Ralstonia</taxon>
    </lineage>
</organism>
<protein>
    <submittedName>
        <fullName evidence="1">Uncharacterized protein</fullName>
    </submittedName>
</protein>
<dbReference type="EMBL" id="CATZAR010000024">
    <property type="protein sequence ID" value="CAJ0807291.1"/>
    <property type="molecule type" value="Genomic_DNA"/>
</dbReference>
<evidence type="ECO:0000313" key="1">
    <source>
        <dbReference type="EMBL" id="CAJ0805723.1"/>
    </source>
</evidence>
<dbReference type="Proteomes" id="UP001189773">
    <property type="component" value="Unassembled WGS sequence"/>
</dbReference>
<comment type="caution">
    <text evidence="1">The sequence shown here is derived from an EMBL/GenBank/DDBJ whole genome shotgun (WGS) entry which is preliminary data.</text>
</comment>
<dbReference type="EMBL" id="CATZAZ010000013">
    <property type="protein sequence ID" value="CAJ0805723.1"/>
    <property type="molecule type" value="Genomic_DNA"/>
</dbReference>
<evidence type="ECO:0000313" key="3">
    <source>
        <dbReference type="Proteomes" id="UP001189756"/>
    </source>
</evidence>
<dbReference type="RefSeq" id="WP_012436268.1">
    <property type="nucleotide sequence ID" value="NZ_CATWDO010000014.1"/>
</dbReference>
<dbReference type="Proteomes" id="UP001189756">
    <property type="component" value="Unassembled WGS sequence"/>
</dbReference>
<name>A0AAD2F241_9RALS</name>
<reference evidence="1 4" key="1">
    <citation type="submission" date="2023-07" db="EMBL/GenBank/DDBJ databases">
        <authorList>
            <person name="Peeters C."/>
        </authorList>
    </citation>
    <scope>NUCLEOTIDE SEQUENCE</scope>
    <source>
        <strain evidence="2 4">LMG 18095</strain>
        <strain evidence="1">R-77560</strain>
    </source>
</reference>
<dbReference type="AlphaFoldDB" id="A0AAD2F241"/>
<evidence type="ECO:0000313" key="4">
    <source>
        <dbReference type="Proteomes" id="UP001189773"/>
    </source>
</evidence>
<keyword evidence="4" id="KW-1185">Reference proteome</keyword>
<accession>A0AAD2F241</accession>
<sequence length="183" mass="20193">MLEKLLTRKPMTAINDANHLSEGDELRLAEQAVQRLLDDMAAAKLKLDRSAADADRCVADPGKVLPQELHSALLARSEALAAYDTAATRYQSALGELEKRCTEITERRVQEDAKARKEAYEKALSDYRVQCMALIKPALEVRRLGRVAGVFLPYSAPGDLLFDHDSDITVAGYPVPVWVQGSI</sequence>
<gene>
    <name evidence="2" type="ORF">LMG18095_04576</name>
    <name evidence="1" type="ORF">R77560_04299</name>
</gene>
<proteinExistence type="predicted"/>